<keyword evidence="5" id="KW-0378">Hydrolase</keyword>
<dbReference type="PANTHER" id="PTHR42781">
    <property type="entry name" value="SPERMIDINE/PUTRESCINE IMPORT ATP-BINDING PROTEIN POTA"/>
    <property type="match status" value="1"/>
</dbReference>
<name>A0A1S1VAL9_9FIRM</name>
<dbReference type="InterPro" id="IPR027417">
    <property type="entry name" value="P-loop_NTPase"/>
</dbReference>
<dbReference type="PROSITE" id="PS50893">
    <property type="entry name" value="ABC_TRANSPORTER_2"/>
    <property type="match status" value="1"/>
</dbReference>
<dbReference type="SUPFAM" id="SSF52540">
    <property type="entry name" value="P-loop containing nucleoside triphosphate hydrolases"/>
    <property type="match status" value="1"/>
</dbReference>
<evidence type="ECO:0000256" key="1">
    <source>
        <dbReference type="ARBA" id="ARBA00022448"/>
    </source>
</evidence>
<dbReference type="InterPro" id="IPR017871">
    <property type="entry name" value="ABC_transporter-like_CS"/>
</dbReference>
<accession>A0A1S1VAL9</accession>
<feature type="domain" description="ABC transporter" evidence="4">
    <location>
        <begin position="2"/>
        <end position="234"/>
    </location>
</feature>
<dbReference type="PROSITE" id="PS00211">
    <property type="entry name" value="ABC_TRANSPORTER_1"/>
    <property type="match status" value="1"/>
</dbReference>
<keyword evidence="2" id="KW-0547">Nucleotide-binding</keyword>
<dbReference type="GO" id="GO:0016887">
    <property type="term" value="F:ATP hydrolysis activity"/>
    <property type="evidence" value="ECO:0007669"/>
    <property type="project" value="InterPro"/>
</dbReference>
<evidence type="ECO:0000313" key="5">
    <source>
        <dbReference type="EMBL" id="OHW63525.1"/>
    </source>
</evidence>
<dbReference type="PANTHER" id="PTHR42781:SF4">
    <property type="entry name" value="SPERMIDINE_PUTRESCINE IMPORT ATP-BINDING PROTEIN POTA"/>
    <property type="match status" value="1"/>
</dbReference>
<dbReference type="Gene3D" id="3.40.50.300">
    <property type="entry name" value="P-loop containing nucleotide triphosphate hydrolases"/>
    <property type="match status" value="1"/>
</dbReference>
<protein>
    <submittedName>
        <fullName evidence="5">Fe(3+) ions import ATP-binding protein FbpC 2</fullName>
        <ecNumber evidence="5">3.6.3.30</ecNumber>
    </submittedName>
</protein>
<reference evidence="5 6" key="1">
    <citation type="submission" date="2016-09" db="EMBL/GenBank/DDBJ databases">
        <title>Genome sequence of Eubacterium angustum.</title>
        <authorList>
            <person name="Poehlein A."/>
            <person name="Daniel R."/>
        </authorList>
    </citation>
    <scope>NUCLEOTIDE SEQUENCE [LARGE SCALE GENOMIC DNA]</scope>
    <source>
        <strain evidence="5 6">DSM 1989</strain>
    </source>
</reference>
<keyword evidence="6" id="KW-1185">Reference proteome</keyword>
<organism evidence="5 6">
    <name type="scientific">Andreesenia angusta</name>
    <dbReference type="NCBI Taxonomy" id="39480"/>
    <lineage>
        <taxon>Bacteria</taxon>
        <taxon>Bacillati</taxon>
        <taxon>Bacillota</taxon>
        <taxon>Tissierellia</taxon>
        <taxon>Tissierellales</taxon>
        <taxon>Gottschalkiaceae</taxon>
        <taxon>Andreesenia</taxon>
    </lineage>
</organism>
<dbReference type="Proteomes" id="UP000180254">
    <property type="component" value="Unassembled WGS sequence"/>
</dbReference>
<dbReference type="EC" id="3.6.3.30" evidence="5"/>
<dbReference type="OrthoDB" id="9802264at2"/>
<gene>
    <name evidence="5" type="primary">fbpC2</name>
    <name evidence="5" type="ORF">EUAN_03890</name>
</gene>
<keyword evidence="3 5" id="KW-0067">ATP-binding</keyword>
<evidence type="ECO:0000313" key="6">
    <source>
        <dbReference type="Proteomes" id="UP000180254"/>
    </source>
</evidence>
<evidence type="ECO:0000259" key="4">
    <source>
        <dbReference type="PROSITE" id="PS50893"/>
    </source>
</evidence>
<dbReference type="EMBL" id="MKIE01000001">
    <property type="protein sequence ID" value="OHW63525.1"/>
    <property type="molecule type" value="Genomic_DNA"/>
</dbReference>
<dbReference type="SMART" id="SM00382">
    <property type="entry name" value="AAA"/>
    <property type="match status" value="1"/>
</dbReference>
<dbReference type="InterPro" id="IPR003439">
    <property type="entry name" value="ABC_transporter-like_ATP-bd"/>
</dbReference>
<sequence length="237" mass="26966">MIDNIEVSLFKKLEFFDLDISFSLEREVLVIQGRSGSGKTTILDCLAGIKSPDDGEIRVGEETLFSTASKLNRPIKSRGIGYVFQNYALFPNMTVDENIRFGFDKKKDSDASYVDQVMDSLKISHLKKRYPHEISGGEKQRVALGRALSIRPKLLLLDEPFSALDTDTKDHVYGEFLEFKKEWNISTIMITHNDDEAKLLGDRIIHIKDGKLFGKRALDIEQDQHSTDIERACFYPA</sequence>
<evidence type="ECO:0000256" key="3">
    <source>
        <dbReference type="ARBA" id="ARBA00022840"/>
    </source>
</evidence>
<keyword evidence="1" id="KW-0813">Transport</keyword>
<dbReference type="AlphaFoldDB" id="A0A1S1VAL9"/>
<dbReference type="InterPro" id="IPR003593">
    <property type="entry name" value="AAA+_ATPase"/>
</dbReference>
<comment type="caution">
    <text evidence="5">The sequence shown here is derived from an EMBL/GenBank/DDBJ whole genome shotgun (WGS) entry which is preliminary data.</text>
</comment>
<dbReference type="InterPro" id="IPR050093">
    <property type="entry name" value="ABC_SmlMolc_Importer"/>
</dbReference>
<dbReference type="RefSeq" id="WP_084655656.1">
    <property type="nucleotide sequence ID" value="NZ_MKIE01000001.1"/>
</dbReference>
<dbReference type="Pfam" id="PF00005">
    <property type="entry name" value="ABC_tran"/>
    <property type="match status" value="1"/>
</dbReference>
<evidence type="ECO:0000256" key="2">
    <source>
        <dbReference type="ARBA" id="ARBA00022741"/>
    </source>
</evidence>
<dbReference type="GO" id="GO:0005524">
    <property type="term" value="F:ATP binding"/>
    <property type="evidence" value="ECO:0007669"/>
    <property type="project" value="UniProtKB-KW"/>
</dbReference>
<dbReference type="STRING" id="39480.EUAN_03890"/>
<proteinExistence type="predicted"/>